<feature type="disulfide bond" evidence="18">
    <location>
        <begin position="3302"/>
        <end position="3317"/>
    </location>
</feature>
<feature type="disulfide bond" evidence="18">
    <location>
        <begin position="926"/>
        <end position="938"/>
    </location>
</feature>
<dbReference type="SMART" id="SM00181">
    <property type="entry name" value="EGF"/>
    <property type="match status" value="17"/>
</dbReference>
<evidence type="ECO:0000256" key="18">
    <source>
        <dbReference type="PROSITE-ProRule" id="PRU00124"/>
    </source>
</evidence>
<dbReference type="InterPro" id="IPR011042">
    <property type="entry name" value="6-blade_b-propeller_TolB-like"/>
</dbReference>
<dbReference type="CDD" id="cd00112">
    <property type="entry name" value="LDLa"/>
    <property type="match status" value="27"/>
</dbReference>
<keyword evidence="7" id="KW-0732">Signal</keyword>
<feature type="domain" description="EGF-like" evidence="22">
    <location>
        <begin position="2606"/>
        <end position="2647"/>
    </location>
</feature>
<feature type="disulfide bond" evidence="18">
    <location>
        <begin position="69"/>
        <end position="81"/>
    </location>
</feature>
<feature type="transmembrane region" description="Helical" evidence="21">
    <location>
        <begin position="3864"/>
        <end position="3885"/>
    </location>
</feature>
<evidence type="ECO:0000256" key="21">
    <source>
        <dbReference type="SAM" id="Phobius"/>
    </source>
</evidence>
<feature type="disulfide bond" evidence="18">
    <location>
        <begin position="3077"/>
        <end position="3089"/>
    </location>
</feature>
<keyword evidence="14" id="KW-0168">Coated pit</keyword>
<feature type="disulfide bond" evidence="18">
    <location>
        <begin position="3420"/>
        <end position="3438"/>
    </location>
</feature>
<feature type="disulfide bond" evidence="18">
    <location>
        <begin position="3018"/>
        <end position="3033"/>
    </location>
</feature>
<keyword evidence="3" id="KW-1003">Cell membrane</keyword>
<feature type="repeat" description="LDL-receptor class B" evidence="19">
    <location>
        <begin position="3587"/>
        <end position="3629"/>
    </location>
</feature>
<dbReference type="InterPro" id="IPR051221">
    <property type="entry name" value="LDLR-related"/>
</dbReference>
<evidence type="ECO:0000256" key="8">
    <source>
        <dbReference type="ARBA" id="ARBA00022737"/>
    </source>
</evidence>
<feature type="region of interest" description="Disordered" evidence="20">
    <location>
        <begin position="3942"/>
        <end position="4019"/>
    </location>
</feature>
<evidence type="ECO:0000256" key="13">
    <source>
        <dbReference type="ARBA" id="ARBA00023170"/>
    </source>
</evidence>
<feature type="disulfide bond" evidence="18">
    <location>
        <begin position="2528"/>
        <end position="2540"/>
    </location>
</feature>
<feature type="disulfide bond" evidence="18">
    <location>
        <begin position="3084"/>
        <end position="3102"/>
    </location>
</feature>
<feature type="disulfide bond" evidence="18">
    <location>
        <begin position="851"/>
        <end position="869"/>
    </location>
</feature>
<feature type="disulfide bond" evidence="18">
    <location>
        <begin position="2409"/>
        <end position="2427"/>
    </location>
</feature>
<feature type="disulfide bond" evidence="17">
    <location>
        <begin position="148"/>
        <end position="158"/>
    </location>
</feature>
<dbReference type="SMART" id="SM00192">
    <property type="entry name" value="LDLa"/>
    <property type="match status" value="28"/>
</dbReference>
<keyword evidence="9" id="KW-0106">Calcium</keyword>
<dbReference type="GO" id="GO:0005509">
    <property type="term" value="F:calcium ion binding"/>
    <property type="evidence" value="ECO:0007669"/>
    <property type="project" value="InterPro"/>
</dbReference>
<feature type="disulfide bond" evidence="18">
    <location>
        <begin position="3432"/>
        <end position="3447"/>
    </location>
</feature>
<keyword evidence="13" id="KW-0675">Receptor</keyword>
<feature type="disulfide bond" evidence="18">
    <location>
        <begin position="973"/>
        <end position="991"/>
    </location>
</feature>
<feature type="disulfide bond" evidence="18">
    <location>
        <begin position="2284"/>
        <end position="2302"/>
    </location>
</feature>
<accession>A0AA36F7K9</accession>
<evidence type="ECO:0000256" key="20">
    <source>
        <dbReference type="SAM" id="MobiDB-lite"/>
    </source>
</evidence>
<evidence type="ECO:0000256" key="17">
    <source>
        <dbReference type="PROSITE-ProRule" id="PRU00076"/>
    </source>
</evidence>
<feature type="disulfide bond" evidence="18">
    <location>
        <begin position="88"/>
        <end position="103"/>
    </location>
</feature>
<organism evidence="23 24">
    <name type="scientific">Octopus vulgaris</name>
    <name type="common">Common octopus</name>
    <dbReference type="NCBI Taxonomy" id="6645"/>
    <lineage>
        <taxon>Eukaryota</taxon>
        <taxon>Metazoa</taxon>
        <taxon>Spiralia</taxon>
        <taxon>Lophotrochozoa</taxon>
        <taxon>Mollusca</taxon>
        <taxon>Cephalopoda</taxon>
        <taxon>Coleoidea</taxon>
        <taxon>Octopodiformes</taxon>
        <taxon>Octopoda</taxon>
        <taxon>Incirrata</taxon>
        <taxon>Octopodidae</taxon>
        <taxon>Octopus</taxon>
    </lineage>
</organism>
<evidence type="ECO:0000256" key="11">
    <source>
        <dbReference type="ARBA" id="ARBA00023136"/>
    </source>
</evidence>
<dbReference type="FunFam" id="4.10.400.10:FF:000034">
    <property type="entry name" value="Low-density lipoprotein receptor-related protein 2"/>
    <property type="match status" value="2"/>
</dbReference>
<feature type="disulfide bond" evidence="18">
    <location>
        <begin position="810"/>
        <end position="828"/>
    </location>
</feature>
<feature type="repeat" description="LDL-receptor class B" evidence="19">
    <location>
        <begin position="2821"/>
        <end position="2864"/>
    </location>
</feature>
<feature type="disulfide bond" evidence="18">
    <location>
        <begin position="903"/>
        <end position="918"/>
    </location>
</feature>
<dbReference type="PROSITE" id="PS50068">
    <property type="entry name" value="LDLRA_2"/>
    <property type="match status" value="28"/>
</dbReference>
<dbReference type="GO" id="GO:0043235">
    <property type="term" value="C:receptor complex"/>
    <property type="evidence" value="ECO:0007669"/>
    <property type="project" value="TreeGrafter"/>
</dbReference>
<feature type="disulfide bond" evidence="18">
    <location>
        <begin position="2197"/>
        <end position="2209"/>
    </location>
</feature>
<feature type="disulfide bond" evidence="18">
    <location>
        <begin position="3290"/>
        <end position="3308"/>
    </location>
</feature>
<feature type="disulfide bond" evidence="18">
    <location>
        <begin position="2535"/>
        <end position="2553"/>
    </location>
</feature>
<feature type="repeat" description="LDL-receptor class B" evidence="19">
    <location>
        <begin position="3630"/>
        <end position="3674"/>
    </location>
</feature>
<feature type="domain" description="EGF-like" evidence="22">
    <location>
        <begin position="3811"/>
        <end position="3845"/>
    </location>
</feature>
<dbReference type="Pfam" id="PF12662">
    <property type="entry name" value="cEGF"/>
    <property type="match status" value="1"/>
</dbReference>
<dbReference type="PANTHER" id="PTHR22722">
    <property type="entry name" value="LOW-DENSITY LIPOPROTEIN RECEPTOR-RELATED PROTEIN 2-RELATED"/>
    <property type="match status" value="1"/>
</dbReference>
<dbReference type="SUPFAM" id="SSF63825">
    <property type="entry name" value="YWTD domain"/>
    <property type="match status" value="8"/>
</dbReference>
<feature type="disulfide bond" evidence="18">
    <location>
        <begin position="933"/>
        <end position="951"/>
    </location>
</feature>
<dbReference type="SUPFAM" id="SSF57424">
    <property type="entry name" value="LDL receptor-like module"/>
    <property type="match status" value="27"/>
</dbReference>
<evidence type="ECO:0000256" key="16">
    <source>
        <dbReference type="ARBA" id="ARBA00037878"/>
    </source>
</evidence>
<feature type="disulfide bond" evidence="18">
    <location>
        <begin position="3283"/>
        <end position="3295"/>
    </location>
</feature>
<feature type="disulfide bond" evidence="18">
    <location>
        <begin position="3244"/>
        <end position="3256"/>
    </location>
</feature>
<comment type="similarity">
    <text evidence="2">Belongs to the LDLR family.</text>
</comment>
<evidence type="ECO:0000256" key="12">
    <source>
        <dbReference type="ARBA" id="ARBA00023157"/>
    </source>
</evidence>
<feature type="repeat" description="LDL-receptor class B" evidence="19">
    <location>
        <begin position="1485"/>
        <end position="1531"/>
    </location>
</feature>
<dbReference type="Gene3D" id="4.10.400.10">
    <property type="entry name" value="Low-density Lipoprotein Receptor"/>
    <property type="match status" value="28"/>
</dbReference>
<sequence>MNCYFLHCFNCLFWNGYVGPGLLMFDEFPGKDQLFLFVCEVYVVTWSRVCCWERIVVVVGGGGDALSGCLGNQFACNSGQCVKQEFLCNGVTNCEDESDEQVCSSRRCGLLSCLYRCNPSPEGGMCYCADGMALKPDDKRTCIDFNECSSWGYCDQICTNKQYGYTCSCQAGFTLTGKQMCRANNSESARLIVSSNKRLFSMKTDGSDIKLIATTSISPVAFDSHRNKIFWAASAPDSDKQEFWESDLSGENKRSIPLRTTFSIASLTYDWIANNLYYIDDAAGILGIFSLDSRRQSNIITSDLTRMISITLDPLVGYMFVALWGYSYERVNGIYRAFMDGSNMVYFKTSNYTFPRGITADVISKRIYFIDSHFDQMLTFDYNGLNRFEIIAGGKYIPSPVAITHFESHLFWADLHKGKIMKMNKNGSISTLTEIYRNISEIPERLKIFHSSLQPQGRNPCKQAKCQHICVVTHTSDNDGLGYRCLCEIGFIPDSNQLNCTRVTKFILVSKRNTIEGVPLDRKFSSTANAILPVTNTFLRYSHIKSLDYTSSDQTIYFSDAYSRTVLKFNLNTSELKIVFHEYVSDISVDWMLRNLYMANRLGITVVRIDNVEDKRVIISNETSVTSIVCHPYKGLIFFASRFYTKLAYIGRAFADGSNVKHIRRHELGYPASLTIDFKADHLYWSDFSLKRIQRSDLDGNNVQTLGITLRTPVRIFVYGDDLYLLSYFVLIRTKKTGDSPLETLATYKINGDCTHFCFAVPMTQDILHGELGRHCGCPYGMKLDTDLRTCINHTEFEPPKECPPSRFQCKNKRCISHYRVCNLQDDCFDNSDEVNCTSPNHTCPSNYFKCDGYKCVHISYRCNENQNCRDGSDERNCPEAKCSPYQWKCPTSNICIHKMHHCDGVANCEDGSDEVGCNVTTAEGCREGYFRCLGGSCLPNNWRCDGHKDCESGSDENSTCITKPCPAHRFRCNTGLCIPKSWVCDHMNDCGDNSDEGTAQNCPSPKFRCPYGQWECPGGHQICISLSKVCDGKTDCPGGTDESATCNSNSCAINKGGCAFRCLQTPFGAQCLCPVGQDFNSNETCVDTTIASLIVIGLKSFTNVSLNLQPYEEINIADAKRIIASSIDIPNQTIYFSDARNKVISRIKTNGSDQTVIYGIHNQVPYFSTKRQASPSIHRMDLDGENEIVIANKKLFWPSCLTIDYPNKRLYFIEGRMDYIGFCGYDGSGWTQLFANDHYITNPYGLTIFEDMIYWTDPFTNKLMGCHKFNCKAKNLVQTSLIRPVNVISYHPVRQPTGINSCSSKPCSHLCLLSKAAKGYKCVCPSGMKPSQDGKTCVDAQDEYLLYAYRYRIKDIDLQNSAPRSNSFMPITEWRRTLLDFDYNRKTNYVYYIVQRSSQQTITQITASGQNKTSWPAELFLGKPNSLAIDWISGNLFWSSTDSKSIHVMKMNSNFTIHKIVLGNSGNQTDVSFPTSLCLDPTNGFLYWTDKGSYDIPVKIGAVKMDGSDPQILVKDNMQTPGFLTKDPSDPILYWSDSQLGKIEKYDILRSEREVILNGLNFVTGIAVYKGYLYYAQKDLETLSYVSLSALNYGSTTMKTNIARLGTLKVVYNWNKYCFKLDSNNQCTIPSSFYVLAMRDGIRGFSFDNENQYDAMVPVGGGNFYYINSLMADGFIEVCRLNGTYRKVILEDRSLSLQGLTVNPIKRYLYWTTRGANARLERSLLDGTNRTVLVSNAMNHPLDITVDIKTHDVYWVDDVIDAIQRISFSGGNRAYIRTNLPSPYGISVFNDDVYWVDRNLNQVLKVDKNSRVGAPTVVKKNVRYLTDIAIFDKSNQPGDPSNPCAVNNGGCDQLCFAIAGSPQPACKCVEGDLDSDGKKCKPSKEFLLMAIDSSIHSISLHPNRTRQKITTIAATDEVSSVGYDAKSNQIYYGINNPAAIVRYDVETKTSQQFVIDPENKQAFIGKIAVDWTGQKIYWTDALYNRISVMSFDSTYKATLLTTQKPRSIVLDPCKGYMYWSNSGIGQSPSIEKSTMAGNQRSVLVSSDLGDPDGLAIDYTYEKLYWADTLKNQIERISLDGRYRDVIVTTTYEPTSITVFGLHIYWISSFRKLVYRAEKHTGANSIRMTKFLTSSPADIVIFSADLQNCKLDPCQKFNGGCSQGCHPAPNGEAECSCNGTSQVVSKYKTCVPENHNCSDTEFICSNGKCIFKSWVCDEDDDCRDGSDENSNLCATHTCEKTQYRCNNGRCINHLFRCDFDDDCHDNSDEIGCDASTCGPAQFTCKNSRCIDAAQVCDGYDQCRDGEQTDEKNCPNNMTCPENKVKCPNSNICVRIHLLCDGDDDCGDNSDENAMFCKAANCTGHFRCLQANRCIPSHWYCDGTEDCSTGEDEPTNCHVNLTCASHMFACGSGGCIYKAWMCDGENDCSDGSDEAIDCRNIACGADEFNCTHNRNIGIYPCIKKTFVCDGDKNCADGEDERQSCPPDVCDDNEFACANGGCILSKFVCDREDDCGDRSDEHDNCEYPECGADLFTCDNHQCILNSWVCDGDNDCRDNSDEKESVCLTPAPTCPPGQFRCDNGECINYLLACNKNPDCSDQTDERHCYINECEDVVVHRCEHTCIDTLTSYHCECNPGYTLMTDRKACRDIDECLEKPGTCSQMCHNTVGNYSCKCNEGYMRGLDTHSCKKKDDEIPWLVFGNRHYIRKMTLDGLTYQLIAQGLRELISLDFDYQEQKLYFFDKWTLDIQTIFLNGSDQKVLFHKMQFGQCTLAVDWVGRKLYWNRWFTQSLFVSELNGTSLRTLDTHLFYHVSFLVAYPPTGYLYFIDIPSKAWIGRIGMDGSNYERLIIDGLGLPTGLTIDFESQRMWWADAHFDAIEYASLDGTHRQTVMKENVPFVHSLAVFEDWIYWTDSSRLSIEKAHKFTGRNHTILRNMTHQPSILIVFHSLRQKQYKNPCGSNNGGCSHLCLHSPPDDYVCACPDHFLLDADNKTCVANCSTSQFRCGKGDDRCIPFFYRCDKDVNCHDGSDELNCPESKCRPHTFTCNNGNCTRFYEICDSKDDCGDGSDEDKCDANYCAPWLFRCNNNRCVHRSWQCDGYNDCLDNSDEDQSLCIDRSCGVHEFTCDNGYCIPEHDKCDYENDCFDGSDESLELNCANQTCPATSFRCETNYRCIPSTYVCDGYDNCGDNSDEKLSNCKKCNETKEFKCKNNVCIPKTWVCDSKTDCRDGSDEDTSFCKNKYRDCTESEFRCENQRCVLKKWRCNLYDDCGDGSDENNCASVKCSEDEFKCDTGHCIKKYLTCDGWRNCRDASDERNCTPKYGDRYCPINRFQCNNTVCIPKQWMCDSDDDCGDKSDETREVCLQIECSKKERRFRCNNLLCIPIWRVCNGRDNCGDGSDENTHHLCKPKEEICEQDQFKCTSKECIDSFKVCNEIADCADKSDEIGCIKNAGAVNCSIDNGGCPHNCTDLEGGGMICSCRSGFKMKDGKTKECVEEGKISIFMSVGSGIRRFDPIIKEYMSTLLSIQKSQGLAVDVERSTLYWTDMISKTVMRSYISQKSDNVGIPQDLKISNLDEPNGISIDWTSGNVYWTDSKKKTISVAAKDGRYRYTLIKTELRRPYAIVVNSQTGWMYWTDINSYNPKIERSWMTGERRQVLVSKELARPSGIAIDYFMNNRVFWSDSKFNRILSMKPDGTDQVVVIGNAINPVSIDLYESEIYWVSQNEGKLMQMDKFGRGINVTLRDQLFSPSSVIAFPPYKYPKVTSECASEKTCSHLCLLIPKGYRCACPDGSKFIEGSTTMCDAAFEVPRKLPMCICYHGGSCIQGSNGTYICHCKEGYYGVDCSLMTARGLLSALRSTKVTAITVPVVLLLIMGGLILVGYLLIKKRRIFSMSLFSRGQDEPHDPSGVVAYRDNGNIQIDSPNYENAAEMEIASIENEYSLPDPTTPTNFSNPMFGMDTPAKELKPSKTDEKPPGSPKDKKAKKENLYVTLMTSKALDPTEDTERDTADLVTRGITES</sequence>
<dbReference type="PROSITE" id="PS00022">
    <property type="entry name" value="EGF_1"/>
    <property type="match status" value="1"/>
</dbReference>
<keyword evidence="8" id="KW-0677">Repeat</keyword>
<dbReference type="PROSITE" id="PS01186">
    <property type="entry name" value="EGF_2"/>
    <property type="match status" value="4"/>
</dbReference>
<evidence type="ECO:0000259" key="22">
    <source>
        <dbReference type="PROSITE" id="PS50026"/>
    </source>
</evidence>
<evidence type="ECO:0000256" key="5">
    <source>
        <dbReference type="ARBA" id="ARBA00022583"/>
    </source>
</evidence>
<dbReference type="PROSITE" id="PS01209">
    <property type="entry name" value="LDLRA_1"/>
    <property type="match status" value="14"/>
</dbReference>
<comment type="subcellular location">
    <subcellularLocation>
        <location evidence="1">Cell membrane</location>
        <topology evidence="1">Single-pass type I membrane protein</topology>
    </subcellularLocation>
    <subcellularLocation>
        <location evidence="16">Membrane</location>
        <location evidence="16">Coated pit</location>
    </subcellularLocation>
</comment>
<feature type="repeat" description="LDL-receptor class B" evidence="19">
    <location>
        <begin position="2016"/>
        <end position="2061"/>
    </location>
</feature>
<keyword evidence="5" id="KW-0254">Endocytosis</keyword>
<feature type="disulfide bond" evidence="18">
    <location>
        <begin position="3376"/>
        <end position="3394"/>
    </location>
</feature>
<keyword evidence="6 21" id="KW-0812">Transmembrane</keyword>
<evidence type="ECO:0000256" key="7">
    <source>
        <dbReference type="ARBA" id="ARBA00022729"/>
    </source>
</evidence>
<keyword evidence="15" id="KW-0325">Glycoprotein</keyword>
<keyword evidence="11 21" id="KW-0472">Membrane</keyword>
<feature type="disulfide bond" evidence="18">
    <location>
        <begin position="2571"/>
        <end position="2583"/>
    </location>
</feature>
<feature type="disulfide bond" evidence="18">
    <location>
        <begin position="2361"/>
        <end position="2373"/>
    </location>
</feature>
<dbReference type="InterPro" id="IPR026823">
    <property type="entry name" value="cEGF"/>
</dbReference>
<feature type="disulfide bond" evidence="18">
    <location>
        <begin position="3326"/>
        <end position="3338"/>
    </location>
</feature>
<feature type="disulfide bond" evidence="18">
    <location>
        <begin position="3125"/>
        <end position="3143"/>
    </location>
</feature>
<dbReference type="InterPro" id="IPR000742">
    <property type="entry name" value="EGF"/>
</dbReference>
<dbReference type="InterPro" id="IPR036055">
    <property type="entry name" value="LDL_receptor-like_sf"/>
</dbReference>
<dbReference type="Pfam" id="PF00008">
    <property type="entry name" value="EGF"/>
    <property type="match status" value="1"/>
</dbReference>
<feature type="disulfide bond" evidence="18">
    <location>
        <begin position="3251"/>
        <end position="3269"/>
    </location>
</feature>
<proteinExistence type="inferred from homology"/>
<dbReference type="PRINTS" id="PR00261">
    <property type="entry name" value="LDLRECEPTOR"/>
</dbReference>
<evidence type="ECO:0000256" key="15">
    <source>
        <dbReference type="ARBA" id="ARBA00023180"/>
    </source>
</evidence>
<feature type="disulfide bond" evidence="18">
    <location>
        <begin position="2495"/>
        <end position="2513"/>
    </location>
</feature>
<dbReference type="CDD" id="cd00054">
    <property type="entry name" value="EGF_CA"/>
    <property type="match status" value="3"/>
</dbReference>
<feature type="disulfide bond" evidence="18">
    <location>
        <begin position="822"/>
        <end position="837"/>
    </location>
</feature>
<dbReference type="PANTHER" id="PTHR22722:SF14">
    <property type="entry name" value="MEGALIN, ISOFORM A"/>
    <property type="match status" value="1"/>
</dbReference>
<protein>
    <submittedName>
        <fullName evidence="23">Low-density lipoprotein receptor-related protein 2-like</fullName>
    </submittedName>
</protein>
<feature type="disulfide bond" evidence="18">
    <location>
        <begin position="2590"/>
        <end position="2605"/>
    </location>
</feature>
<evidence type="ECO:0000313" key="23">
    <source>
        <dbReference type="EMBL" id="CAI9727402.1"/>
    </source>
</evidence>
<name>A0AA36F7K9_OCTVU</name>
<evidence type="ECO:0000256" key="19">
    <source>
        <dbReference type="PROSITE-ProRule" id="PRU00461"/>
    </source>
</evidence>
<feature type="disulfide bond" evidence="18">
    <location>
        <begin position="3038"/>
        <end position="3050"/>
    </location>
</feature>
<gene>
    <name evidence="23" type="ORF">OCTVUL_1B008484</name>
</gene>
<dbReference type="PROSITE" id="PS51120">
    <property type="entry name" value="LDLRB"/>
    <property type="match status" value="8"/>
</dbReference>
<dbReference type="PROSITE" id="PS50026">
    <property type="entry name" value="EGF_3"/>
    <property type="match status" value="3"/>
</dbReference>
<dbReference type="FunFam" id="2.10.25.10:FF:000009">
    <property type="entry name" value="Low-density lipoprotein receptor isoform 1"/>
    <property type="match status" value="1"/>
</dbReference>
<dbReference type="PROSITE" id="PS00010">
    <property type="entry name" value="ASX_HYDROXYL"/>
    <property type="match status" value="2"/>
</dbReference>
<feature type="disulfide bond" evidence="18">
    <location>
        <begin position="76"/>
        <end position="94"/>
    </location>
</feature>
<dbReference type="SUPFAM" id="SSF57184">
    <property type="entry name" value="Growth factor receptor domain"/>
    <property type="match status" value="2"/>
</dbReference>
<dbReference type="GO" id="GO:0016324">
    <property type="term" value="C:apical plasma membrane"/>
    <property type="evidence" value="ECO:0007669"/>
    <property type="project" value="TreeGrafter"/>
</dbReference>
<dbReference type="InterPro" id="IPR009030">
    <property type="entry name" value="Growth_fac_rcpt_cys_sf"/>
</dbReference>
<feature type="disulfide bond" evidence="18">
    <location>
        <begin position="966"/>
        <end position="978"/>
    </location>
</feature>
<feature type="disulfide bond" evidence="18">
    <location>
        <begin position="803"/>
        <end position="815"/>
    </location>
</feature>
<dbReference type="InterPro" id="IPR000033">
    <property type="entry name" value="LDLR_classB_rpt"/>
</dbReference>
<evidence type="ECO:0000256" key="6">
    <source>
        <dbReference type="ARBA" id="ARBA00022692"/>
    </source>
</evidence>
<dbReference type="Pfam" id="PF00057">
    <property type="entry name" value="Ldl_recept_a"/>
    <property type="match status" value="28"/>
</dbReference>
<reference evidence="23" key="1">
    <citation type="submission" date="2023-08" db="EMBL/GenBank/DDBJ databases">
        <authorList>
            <person name="Alioto T."/>
            <person name="Alioto T."/>
            <person name="Gomez Garrido J."/>
        </authorList>
    </citation>
    <scope>NUCLEOTIDE SEQUENCE</scope>
</reference>
<dbReference type="SMART" id="SM00135">
    <property type="entry name" value="LY"/>
    <property type="match status" value="30"/>
</dbReference>
<feature type="disulfide bond" evidence="18">
    <location>
        <begin position="2402"/>
        <end position="2414"/>
    </location>
</feature>
<keyword evidence="4 17" id="KW-0245">EGF-like domain</keyword>
<feature type="disulfide bond" evidence="18">
    <location>
        <begin position="844"/>
        <end position="856"/>
    </location>
</feature>
<evidence type="ECO:0000256" key="9">
    <source>
        <dbReference type="ARBA" id="ARBA00022837"/>
    </source>
</evidence>
<dbReference type="Pfam" id="PF14670">
    <property type="entry name" value="FXa_inhibition"/>
    <property type="match status" value="1"/>
</dbReference>
<evidence type="ECO:0000256" key="10">
    <source>
        <dbReference type="ARBA" id="ARBA00022989"/>
    </source>
</evidence>
<feature type="disulfide bond" evidence="18">
    <location>
        <begin position="3263"/>
        <end position="3278"/>
    </location>
</feature>
<feature type="repeat" description="LDL-receptor class B" evidence="19">
    <location>
        <begin position="2865"/>
        <end position="2907"/>
    </location>
</feature>
<feature type="disulfide bond" evidence="18">
    <location>
        <begin position="2488"/>
        <end position="2500"/>
    </location>
</feature>
<evidence type="ECO:0000256" key="3">
    <source>
        <dbReference type="ARBA" id="ARBA00022475"/>
    </source>
</evidence>
<feature type="disulfide bond" evidence="17">
    <location>
        <begin position="3835"/>
        <end position="3844"/>
    </location>
</feature>
<dbReference type="InterPro" id="IPR002172">
    <property type="entry name" value="LDrepeatLR_classA_rpt"/>
</dbReference>
<dbReference type="GO" id="GO:0042562">
    <property type="term" value="F:hormone binding"/>
    <property type="evidence" value="ECO:0007669"/>
    <property type="project" value="TreeGrafter"/>
</dbReference>
<feature type="disulfide bond" evidence="18">
    <location>
        <begin position="3057"/>
        <end position="3072"/>
    </location>
</feature>
<feature type="disulfide bond" evidence="18">
    <location>
        <begin position="2238"/>
        <end position="2250"/>
    </location>
</feature>
<feature type="disulfide bond" evidence="18">
    <location>
        <begin position="863"/>
        <end position="878"/>
    </location>
</feature>
<keyword evidence="10 21" id="KW-1133">Transmembrane helix</keyword>
<evidence type="ECO:0000256" key="14">
    <source>
        <dbReference type="ARBA" id="ARBA00023176"/>
    </source>
</evidence>
<dbReference type="InterPro" id="IPR000152">
    <property type="entry name" value="EGF-type_Asp/Asn_hydroxyl_site"/>
</dbReference>
<feature type="disulfide bond" evidence="18">
    <location>
        <begin position="2578"/>
        <end position="2596"/>
    </location>
</feature>
<evidence type="ECO:0000313" key="24">
    <source>
        <dbReference type="Proteomes" id="UP001162480"/>
    </source>
</evidence>
<dbReference type="Gene3D" id="2.10.25.10">
    <property type="entry name" value="Laminin"/>
    <property type="match status" value="5"/>
</dbReference>
<dbReference type="FunFam" id="2.120.10.30:FF:000241">
    <property type="entry name" value="Low-density lipoprotein receptor-related protein 6"/>
    <property type="match status" value="5"/>
</dbReference>
<dbReference type="InterPro" id="IPR056588">
    <property type="entry name" value="EGF_LRP2"/>
</dbReference>
<feature type="disulfide bond" evidence="18">
    <location>
        <begin position="3118"/>
        <end position="3130"/>
    </location>
</feature>
<keyword evidence="12 17" id="KW-1015">Disulfide bond</keyword>
<dbReference type="Pfam" id="PF24468">
    <property type="entry name" value="EGF_LRP2"/>
    <property type="match status" value="1"/>
</dbReference>
<evidence type="ECO:0000256" key="4">
    <source>
        <dbReference type="ARBA" id="ARBA00022536"/>
    </source>
</evidence>
<dbReference type="PROSITE" id="PS01187">
    <property type="entry name" value="EGF_CA"/>
    <property type="match status" value="2"/>
</dbReference>
<dbReference type="InterPro" id="IPR001881">
    <property type="entry name" value="EGF-like_Ca-bd_dom"/>
</dbReference>
<dbReference type="Pfam" id="PF00058">
    <property type="entry name" value="Ldl_recept_b"/>
    <property type="match status" value="3"/>
</dbReference>
<feature type="disulfide bond" evidence="18">
    <location>
        <begin position="2204"/>
        <end position="2222"/>
    </location>
</feature>
<keyword evidence="24" id="KW-1185">Reference proteome</keyword>
<dbReference type="Proteomes" id="UP001162480">
    <property type="component" value="Chromosome 8"/>
</dbReference>
<feature type="compositionally biased region" description="Basic and acidic residues" evidence="20">
    <location>
        <begin position="3961"/>
        <end position="3987"/>
    </location>
</feature>
<dbReference type="Gene3D" id="2.120.10.30">
    <property type="entry name" value="TolB, C-terminal domain"/>
    <property type="match status" value="8"/>
</dbReference>
<comment type="caution">
    <text evidence="17">Lacks conserved residue(s) required for the propagation of feature annotation.</text>
</comment>
<dbReference type="GO" id="GO:0005905">
    <property type="term" value="C:clathrin-coated pit"/>
    <property type="evidence" value="ECO:0007669"/>
    <property type="project" value="UniProtKB-KW"/>
</dbReference>
<feature type="repeat" description="LDL-receptor class B" evidence="19">
    <location>
        <begin position="1708"/>
        <end position="1751"/>
    </location>
</feature>
<evidence type="ECO:0000256" key="2">
    <source>
        <dbReference type="ARBA" id="ARBA00009939"/>
    </source>
</evidence>
<feature type="disulfide bond" evidence="18">
    <location>
        <begin position="2257"/>
        <end position="2272"/>
    </location>
</feature>
<feature type="disulfide bond" evidence="18">
    <location>
        <begin position="2277"/>
        <end position="2289"/>
    </location>
</feature>
<dbReference type="GO" id="GO:0006898">
    <property type="term" value="P:receptor-mediated endocytosis"/>
    <property type="evidence" value="ECO:0007669"/>
    <property type="project" value="TreeGrafter"/>
</dbReference>
<dbReference type="EMBL" id="OX597821">
    <property type="protein sequence ID" value="CAI9727402.1"/>
    <property type="molecule type" value="Genomic_DNA"/>
</dbReference>
<dbReference type="FunFam" id="4.10.400.10:FF:000005">
    <property type="entry name" value="low-density lipoprotein receptor-related protein 1B"/>
    <property type="match status" value="1"/>
</dbReference>
<feature type="disulfide bond" evidence="18">
    <location>
        <begin position="3333"/>
        <end position="3351"/>
    </location>
</feature>
<feature type="disulfide bond" evidence="18">
    <location>
        <begin position="3045"/>
        <end position="3063"/>
    </location>
</feature>
<dbReference type="InterPro" id="IPR023415">
    <property type="entry name" value="LDLR_class-A_CS"/>
</dbReference>
<feature type="domain" description="EGF-like" evidence="22">
    <location>
        <begin position="144"/>
        <end position="182"/>
    </location>
</feature>
<dbReference type="InterPro" id="IPR018097">
    <property type="entry name" value="EGF_Ca-bd_CS"/>
</dbReference>
<dbReference type="SMART" id="SM00179">
    <property type="entry name" value="EGF_CA"/>
    <property type="match status" value="8"/>
</dbReference>
<evidence type="ECO:0000256" key="1">
    <source>
        <dbReference type="ARBA" id="ARBA00004251"/>
    </source>
</evidence>
<dbReference type="SUPFAM" id="SSF57196">
    <property type="entry name" value="EGF/Laminin"/>
    <property type="match status" value="4"/>
</dbReference>
<feature type="disulfide bond" evidence="18">
    <location>
        <begin position="3208"/>
        <end position="3226"/>
    </location>
</feature>
<feature type="disulfide bond" evidence="18">
    <location>
        <begin position="2245"/>
        <end position="2263"/>
    </location>
</feature>
<feature type="disulfide bond" evidence="18">
    <location>
        <begin position="3413"/>
        <end position="3425"/>
    </location>
</feature>
<feature type="repeat" description="LDL-receptor class B" evidence="19">
    <location>
        <begin position="2062"/>
        <end position="2103"/>
    </location>
</feature>